<dbReference type="SMART" id="SM00173">
    <property type="entry name" value="RAS"/>
    <property type="match status" value="1"/>
</dbReference>
<dbReference type="SMART" id="SM00175">
    <property type="entry name" value="RAB"/>
    <property type="match status" value="1"/>
</dbReference>
<dbReference type="InterPro" id="IPR001806">
    <property type="entry name" value="Small_GTPase"/>
</dbReference>
<dbReference type="InterPro" id="IPR052236">
    <property type="entry name" value="Small_GTPase_RasD"/>
</dbReference>
<evidence type="ECO:0000256" key="4">
    <source>
        <dbReference type="ARBA" id="ARBA00023134"/>
    </source>
</evidence>
<dbReference type="PROSITE" id="PS51421">
    <property type="entry name" value="RAS"/>
    <property type="match status" value="1"/>
</dbReference>
<dbReference type="Gene3D" id="3.40.50.300">
    <property type="entry name" value="P-loop containing nucleotide triphosphate hydrolases"/>
    <property type="match status" value="1"/>
</dbReference>
<comment type="subcellular location">
    <subcellularLocation>
        <location evidence="1">Cell membrane</location>
        <topology evidence="1">Lipid-anchor</topology>
    </subcellularLocation>
</comment>
<reference evidence="7" key="1">
    <citation type="submission" date="2022-08" db="UniProtKB">
        <authorList>
            <consortium name="EnsemblMetazoa"/>
        </authorList>
    </citation>
    <scope>IDENTIFICATION</scope>
    <source>
        <strain evidence="7">05x7-T-G4-1.051#20</strain>
    </source>
</reference>
<evidence type="ECO:0000256" key="3">
    <source>
        <dbReference type="ARBA" id="ARBA00022481"/>
    </source>
</evidence>
<keyword evidence="3" id="KW-0488">Methylation</keyword>
<evidence type="ECO:0000313" key="7">
    <source>
        <dbReference type="EnsemblMetazoa" id="G21260.1:cds"/>
    </source>
</evidence>
<keyword evidence="5" id="KW-0472">Membrane</keyword>
<organism evidence="7 8">
    <name type="scientific">Magallana gigas</name>
    <name type="common">Pacific oyster</name>
    <name type="synonym">Crassostrea gigas</name>
    <dbReference type="NCBI Taxonomy" id="29159"/>
    <lineage>
        <taxon>Eukaryota</taxon>
        <taxon>Metazoa</taxon>
        <taxon>Spiralia</taxon>
        <taxon>Lophotrochozoa</taxon>
        <taxon>Mollusca</taxon>
        <taxon>Bivalvia</taxon>
        <taxon>Autobranchia</taxon>
        <taxon>Pteriomorphia</taxon>
        <taxon>Ostreida</taxon>
        <taxon>Ostreoidea</taxon>
        <taxon>Ostreidae</taxon>
        <taxon>Magallana</taxon>
    </lineage>
</organism>
<dbReference type="Pfam" id="PF00071">
    <property type="entry name" value="Ras"/>
    <property type="match status" value="1"/>
</dbReference>
<dbReference type="PRINTS" id="PR00449">
    <property type="entry name" value="RASTRNSFRMNG"/>
</dbReference>
<keyword evidence="8" id="KW-1185">Reference proteome</keyword>
<dbReference type="GO" id="GO:0005525">
    <property type="term" value="F:GTP binding"/>
    <property type="evidence" value="ECO:0007669"/>
    <property type="project" value="UniProtKB-KW"/>
</dbReference>
<evidence type="ECO:0000256" key="6">
    <source>
        <dbReference type="ARBA" id="ARBA00023288"/>
    </source>
</evidence>
<dbReference type="EnsemblMetazoa" id="G21260.1">
    <property type="protein sequence ID" value="G21260.1:cds"/>
    <property type="gene ID" value="G21260"/>
</dbReference>
<dbReference type="AlphaFoldDB" id="A0A8W8K1U6"/>
<dbReference type="SUPFAM" id="SSF52540">
    <property type="entry name" value="P-loop containing nucleoside triphosphate hydrolases"/>
    <property type="match status" value="1"/>
</dbReference>
<proteinExistence type="predicted"/>
<evidence type="ECO:0000256" key="2">
    <source>
        <dbReference type="ARBA" id="ARBA00022475"/>
    </source>
</evidence>
<accession>A0A8W8K1U6</accession>
<keyword evidence="4" id="KW-0342">GTP-binding</keyword>
<evidence type="ECO:0000256" key="5">
    <source>
        <dbReference type="ARBA" id="ARBA00023136"/>
    </source>
</evidence>
<dbReference type="GO" id="GO:0003924">
    <property type="term" value="F:GTPase activity"/>
    <property type="evidence" value="ECO:0007669"/>
    <property type="project" value="InterPro"/>
</dbReference>
<keyword evidence="4" id="KW-0547">Nucleotide-binding</keyword>
<name>A0A8W8K1U6_MAGGI</name>
<keyword evidence="2" id="KW-1003">Cell membrane</keyword>
<keyword evidence="6" id="KW-0449">Lipoprotein</keyword>
<dbReference type="PROSITE" id="PS51419">
    <property type="entry name" value="RAB"/>
    <property type="match status" value="1"/>
</dbReference>
<sequence>MKVLKVVILGAEKVGKSLLLDQFLKANDPVQKRSDCSSSKDVYIVNGKTIRFPDGIHRRVDFVDTSDLHEFPAMKRVYIETGNAFVIVYAIDDKRSYEFAKSLCDEIYSIKGNLFTNIVLVGNKIDTGSKRRVSTAEALADSNRTKLFSETSAKLCVNIGCPFIILFNNYLQNVMHNRTDIQTRRKTHSKSVSSPVEDERDEPFRIRLNTI</sequence>
<evidence type="ECO:0000313" key="8">
    <source>
        <dbReference type="Proteomes" id="UP000005408"/>
    </source>
</evidence>
<evidence type="ECO:0000256" key="1">
    <source>
        <dbReference type="ARBA" id="ARBA00004193"/>
    </source>
</evidence>
<dbReference type="InterPro" id="IPR027417">
    <property type="entry name" value="P-loop_NTPase"/>
</dbReference>
<dbReference type="GO" id="GO:0005886">
    <property type="term" value="C:plasma membrane"/>
    <property type="evidence" value="ECO:0007669"/>
    <property type="project" value="UniProtKB-SubCell"/>
</dbReference>
<protein>
    <submittedName>
        <fullName evidence="7">Uncharacterized protein</fullName>
    </submittedName>
</protein>
<dbReference type="PANTHER" id="PTHR46149">
    <property type="entry name" value="MIP08469P"/>
    <property type="match status" value="1"/>
</dbReference>
<dbReference type="Proteomes" id="UP000005408">
    <property type="component" value="Unassembled WGS sequence"/>
</dbReference>